<keyword evidence="2" id="KW-1185">Reference proteome</keyword>
<protein>
    <submittedName>
        <fullName evidence="1">Uncharacterized protein</fullName>
    </submittedName>
</protein>
<sequence length="112" mass="13353">MTQVSQAQQEELDKVLTLNTELERKYQSALGREHRLETLHADMEKKLRDTNVESIQVSSNLQDTHQWFKSKFDRIHEGDNSRVMQQPVSAQVMVTSQVTRHTWMRRHRRLRP</sequence>
<dbReference type="Proteomes" id="UP001209878">
    <property type="component" value="Unassembled WGS sequence"/>
</dbReference>
<evidence type="ECO:0000313" key="1">
    <source>
        <dbReference type="EMBL" id="KAK2140595.1"/>
    </source>
</evidence>
<comment type="caution">
    <text evidence="1">The sequence shown here is derived from an EMBL/GenBank/DDBJ whole genome shotgun (WGS) entry which is preliminary data.</text>
</comment>
<organism evidence="1 2">
    <name type="scientific">Ridgeia piscesae</name>
    <name type="common">Tubeworm</name>
    <dbReference type="NCBI Taxonomy" id="27915"/>
    <lineage>
        <taxon>Eukaryota</taxon>
        <taxon>Metazoa</taxon>
        <taxon>Spiralia</taxon>
        <taxon>Lophotrochozoa</taxon>
        <taxon>Annelida</taxon>
        <taxon>Polychaeta</taxon>
        <taxon>Sedentaria</taxon>
        <taxon>Canalipalpata</taxon>
        <taxon>Sabellida</taxon>
        <taxon>Siboglinidae</taxon>
        <taxon>Ridgeia</taxon>
    </lineage>
</organism>
<gene>
    <name evidence="1" type="ORF">NP493_5665g00001</name>
</gene>
<evidence type="ECO:0000313" key="2">
    <source>
        <dbReference type="Proteomes" id="UP001209878"/>
    </source>
</evidence>
<name>A0AAD9IUN2_RIDPI</name>
<dbReference type="AlphaFoldDB" id="A0AAD9IUN2"/>
<reference evidence="1" key="1">
    <citation type="journal article" date="2023" name="Mol. Biol. Evol.">
        <title>Third-Generation Sequencing Reveals the Adaptive Role of the Epigenome in Three Deep-Sea Polychaetes.</title>
        <authorList>
            <person name="Perez M."/>
            <person name="Aroh O."/>
            <person name="Sun Y."/>
            <person name="Lan Y."/>
            <person name="Juniper S.K."/>
            <person name="Young C.R."/>
            <person name="Angers B."/>
            <person name="Qian P.Y."/>
        </authorList>
    </citation>
    <scope>NUCLEOTIDE SEQUENCE</scope>
    <source>
        <strain evidence="1">R07B-5</strain>
    </source>
</reference>
<dbReference type="EMBL" id="JAODUO010005666">
    <property type="protein sequence ID" value="KAK2140595.1"/>
    <property type="molecule type" value="Genomic_DNA"/>
</dbReference>
<accession>A0AAD9IUN2</accession>
<proteinExistence type="predicted"/>